<dbReference type="KEGG" id="abas:ACPOL_1318"/>
<dbReference type="EMBL" id="CP030840">
    <property type="protein sequence ID" value="AXC10666.1"/>
    <property type="molecule type" value="Genomic_DNA"/>
</dbReference>
<dbReference type="SMART" id="SM00267">
    <property type="entry name" value="GGDEF"/>
    <property type="match status" value="1"/>
</dbReference>
<dbReference type="InterPro" id="IPR035965">
    <property type="entry name" value="PAS-like_dom_sf"/>
</dbReference>
<name>A0A2Z5FW73_9BACT</name>
<evidence type="ECO:0000259" key="3">
    <source>
        <dbReference type="PROSITE" id="PS50887"/>
    </source>
</evidence>
<dbReference type="InterPro" id="IPR043128">
    <property type="entry name" value="Rev_trsase/Diguanyl_cyclase"/>
</dbReference>
<dbReference type="PROSITE" id="PS50887">
    <property type="entry name" value="GGDEF"/>
    <property type="match status" value="1"/>
</dbReference>
<organism evidence="4 5">
    <name type="scientific">Acidisarcina polymorpha</name>
    <dbReference type="NCBI Taxonomy" id="2211140"/>
    <lineage>
        <taxon>Bacteria</taxon>
        <taxon>Pseudomonadati</taxon>
        <taxon>Acidobacteriota</taxon>
        <taxon>Terriglobia</taxon>
        <taxon>Terriglobales</taxon>
        <taxon>Acidobacteriaceae</taxon>
        <taxon>Acidisarcina</taxon>
    </lineage>
</organism>
<gene>
    <name evidence="4" type="ORF">ACPOL_1318</name>
</gene>
<dbReference type="Pfam" id="PF00990">
    <property type="entry name" value="GGDEF"/>
    <property type="match status" value="1"/>
</dbReference>
<dbReference type="CDD" id="cd01949">
    <property type="entry name" value="GGDEF"/>
    <property type="match status" value="1"/>
</dbReference>
<feature type="domain" description="PAS" evidence="2">
    <location>
        <begin position="58"/>
        <end position="128"/>
    </location>
</feature>
<evidence type="ECO:0000313" key="5">
    <source>
        <dbReference type="Proteomes" id="UP000253606"/>
    </source>
</evidence>
<dbReference type="AlphaFoldDB" id="A0A2Z5FW73"/>
<sequence>MKTQSEASTRRALIEENKTLRARLLELEETLRAIHCGQVDALFVIGEHKEHVLTLDGIESAHRILVEAMNEGAAILKEEGIVLYCNGRLSAMLKAPLERVMGNSLFGFIASQDREQIALLVERARRESCSMDTTFCCQDGSIEPVQLSLSPMYTHGSSGVCAVATDLTLRNQARDELRNLSLIDELTELSNRRGFLTLAQQQLNLARRLNTEALLVFADMDGFKAINDSLGHSAGDQALIDIANVLRQTYRESDVIARLGGDEFAVLAMSTSEVNHAAIVERLQAKLDACNRGMERQYQLSMSIGVVGCGPCDPSSIGDLLALADAAMYVQKRSKGRSDHRDSSHDRTELLVRAPSPAL</sequence>
<dbReference type="GO" id="GO:0006355">
    <property type="term" value="P:regulation of DNA-templated transcription"/>
    <property type="evidence" value="ECO:0007669"/>
    <property type="project" value="InterPro"/>
</dbReference>
<dbReference type="InterPro" id="IPR052155">
    <property type="entry name" value="Biofilm_reg_signaling"/>
</dbReference>
<proteinExistence type="predicted"/>
<dbReference type="SMART" id="SM00091">
    <property type="entry name" value="PAS"/>
    <property type="match status" value="1"/>
</dbReference>
<dbReference type="InterPro" id="IPR000014">
    <property type="entry name" value="PAS"/>
</dbReference>
<evidence type="ECO:0000313" key="4">
    <source>
        <dbReference type="EMBL" id="AXC10666.1"/>
    </source>
</evidence>
<feature type="region of interest" description="Disordered" evidence="1">
    <location>
        <begin position="333"/>
        <end position="359"/>
    </location>
</feature>
<protein>
    <submittedName>
        <fullName evidence="4">Uncharacterized protein</fullName>
    </submittedName>
</protein>
<dbReference type="NCBIfam" id="TIGR00254">
    <property type="entry name" value="GGDEF"/>
    <property type="match status" value="1"/>
</dbReference>
<dbReference type="SUPFAM" id="SSF55073">
    <property type="entry name" value="Nucleotide cyclase"/>
    <property type="match status" value="1"/>
</dbReference>
<dbReference type="NCBIfam" id="TIGR00229">
    <property type="entry name" value="sensory_box"/>
    <property type="match status" value="1"/>
</dbReference>
<dbReference type="OrthoDB" id="9759607at2"/>
<dbReference type="RefSeq" id="WP_114206255.1">
    <property type="nucleotide sequence ID" value="NZ_CP030840.1"/>
</dbReference>
<dbReference type="Pfam" id="PF00989">
    <property type="entry name" value="PAS"/>
    <property type="match status" value="1"/>
</dbReference>
<keyword evidence="5" id="KW-1185">Reference proteome</keyword>
<dbReference type="Gene3D" id="3.30.450.20">
    <property type="entry name" value="PAS domain"/>
    <property type="match status" value="1"/>
</dbReference>
<accession>A0A2Z5FW73</accession>
<evidence type="ECO:0000256" key="1">
    <source>
        <dbReference type="SAM" id="MobiDB-lite"/>
    </source>
</evidence>
<dbReference type="CDD" id="cd00130">
    <property type="entry name" value="PAS"/>
    <property type="match status" value="1"/>
</dbReference>
<reference evidence="4 5" key="1">
    <citation type="journal article" date="2018" name="Front. Microbiol.">
        <title>Hydrolytic Capabilities as a Key to Environmental Success: Chitinolytic and Cellulolytic Acidobacteria From Acidic Sub-arctic Soils and Boreal Peatlands.</title>
        <authorList>
            <person name="Belova S.E."/>
            <person name="Ravin N.V."/>
            <person name="Pankratov T.A."/>
            <person name="Rakitin A.L."/>
            <person name="Ivanova A.A."/>
            <person name="Beletsky A.V."/>
            <person name="Mardanov A.V."/>
            <person name="Sinninghe Damste J.S."/>
            <person name="Dedysh S.N."/>
        </authorList>
    </citation>
    <scope>NUCLEOTIDE SEQUENCE [LARGE SCALE GENOMIC DNA]</scope>
    <source>
        <strain evidence="4 5">SBC82</strain>
    </source>
</reference>
<dbReference type="SUPFAM" id="SSF55785">
    <property type="entry name" value="PYP-like sensor domain (PAS domain)"/>
    <property type="match status" value="1"/>
</dbReference>
<dbReference type="PROSITE" id="PS50112">
    <property type="entry name" value="PAS"/>
    <property type="match status" value="1"/>
</dbReference>
<dbReference type="InterPro" id="IPR029787">
    <property type="entry name" value="Nucleotide_cyclase"/>
</dbReference>
<feature type="compositionally biased region" description="Basic and acidic residues" evidence="1">
    <location>
        <begin position="336"/>
        <end position="350"/>
    </location>
</feature>
<dbReference type="InterPro" id="IPR013767">
    <property type="entry name" value="PAS_fold"/>
</dbReference>
<dbReference type="Proteomes" id="UP000253606">
    <property type="component" value="Chromosome"/>
</dbReference>
<dbReference type="InterPro" id="IPR000160">
    <property type="entry name" value="GGDEF_dom"/>
</dbReference>
<dbReference type="PANTHER" id="PTHR44757">
    <property type="entry name" value="DIGUANYLATE CYCLASE DGCP"/>
    <property type="match status" value="1"/>
</dbReference>
<dbReference type="PANTHER" id="PTHR44757:SF2">
    <property type="entry name" value="BIOFILM ARCHITECTURE MAINTENANCE PROTEIN MBAA"/>
    <property type="match status" value="1"/>
</dbReference>
<dbReference type="Gene3D" id="3.30.70.270">
    <property type="match status" value="1"/>
</dbReference>
<feature type="domain" description="GGDEF" evidence="3">
    <location>
        <begin position="211"/>
        <end position="345"/>
    </location>
</feature>
<evidence type="ECO:0000259" key="2">
    <source>
        <dbReference type="PROSITE" id="PS50112"/>
    </source>
</evidence>